<evidence type="ECO:0008006" key="4">
    <source>
        <dbReference type="Google" id="ProtNLM"/>
    </source>
</evidence>
<dbReference type="SUPFAM" id="SSF49464">
    <property type="entry name" value="Carboxypeptidase regulatory domain-like"/>
    <property type="match status" value="1"/>
</dbReference>
<evidence type="ECO:0000313" key="2">
    <source>
        <dbReference type="EMBL" id="TXD73168.1"/>
    </source>
</evidence>
<comment type="caution">
    <text evidence="2">The sequence shown here is derived from an EMBL/GenBank/DDBJ whole genome shotgun (WGS) entry which is preliminary data.</text>
</comment>
<dbReference type="InterPro" id="IPR008969">
    <property type="entry name" value="CarboxyPept-like_regulatory"/>
</dbReference>
<dbReference type="Pfam" id="PF13715">
    <property type="entry name" value="CarbopepD_reg_2"/>
    <property type="match status" value="1"/>
</dbReference>
<keyword evidence="1" id="KW-0732">Signal</keyword>
<feature type="chain" id="PRO_5022821224" description="Carboxypeptidase-like regulatory domain-containing protein" evidence="1">
    <location>
        <begin position="28"/>
        <end position="261"/>
    </location>
</feature>
<proteinExistence type="predicted"/>
<gene>
    <name evidence="2" type="ORF">ESU54_08505</name>
</gene>
<feature type="signal peptide" evidence="1">
    <location>
        <begin position="1"/>
        <end position="27"/>
    </location>
</feature>
<name>A0A5C6Z1E1_9FLAO</name>
<sequence>MKCAVSKRIFYSLLICFFALLQLSAQQKSIQGKITNEADIEGIHVLNIASRFNTITNENGHFSINVKPSDTLLFSSIKYMPEKVVVTEAIFEKGVITVKLSELLNELDEVFLQPNLSGNIAADLKKIKTEKPINFDDVGIPGFKGKPEEKIVPLYFAVTPLSVNLEALYKHISGYYKTLKTRRKWEYENNAVAQMLNYYTVPFFTTTYGISENRVYDFLLFCTETTSIESDFKNEHYGKVLLVLDEKAKIYNERIAGENKE</sequence>
<reference evidence="2 3" key="1">
    <citation type="submission" date="2019-08" db="EMBL/GenBank/DDBJ databases">
        <title>Genome of Aequorivita antarctica SW49 (type strain).</title>
        <authorList>
            <person name="Bowman J.P."/>
        </authorList>
    </citation>
    <scope>NUCLEOTIDE SEQUENCE [LARGE SCALE GENOMIC DNA]</scope>
    <source>
        <strain evidence="2 3">SW49</strain>
    </source>
</reference>
<dbReference type="AlphaFoldDB" id="A0A5C6Z1E1"/>
<accession>A0A5C6Z1E1</accession>
<organism evidence="2 3">
    <name type="scientific">Aequorivita antarctica</name>
    <dbReference type="NCBI Taxonomy" id="153266"/>
    <lineage>
        <taxon>Bacteria</taxon>
        <taxon>Pseudomonadati</taxon>
        <taxon>Bacteroidota</taxon>
        <taxon>Flavobacteriia</taxon>
        <taxon>Flavobacteriales</taxon>
        <taxon>Flavobacteriaceae</taxon>
        <taxon>Aequorivita</taxon>
    </lineage>
</organism>
<dbReference type="Proteomes" id="UP000321497">
    <property type="component" value="Unassembled WGS sequence"/>
</dbReference>
<keyword evidence="3" id="KW-1185">Reference proteome</keyword>
<dbReference type="EMBL" id="VORT01000005">
    <property type="protein sequence ID" value="TXD73168.1"/>
    <property type="molecule type" value="Genomic_DNA"/>
</dbReference>
<evidence type="ECO:0000313" key="3">
    <source>
        <dbReference type="Proteomes" id="UP000321497"/>
    </source>
</evidence>
<protein>
    <recommendedName>
        <fullName evidence="4">Carboxypeptidase-like regulatory domain-containing protein</fullName>
    </recommendedName>
</protein>
<evidence type="ECO:0000256" key="1">
    <source>
        <dbReference type="SAM" id="SignalP"/>
    </source>
</evidence>